<accession>A0AAW1RFR0</accession>
<organism evidence="2 3">
    <name type="scientific">Apatococcus lobatus</name>
    <dbReference type="NCBI Taxonomy" id="904363"/>
    <lineage>
        <taxon>Eukaryota</taxon>
        <taxon>Viridiplantae</taxon>
        <taxon>Chlorophyta</taxon>
        <taxon>core chlorophytes</taxon>
        <taxon>Trebouxiophyceae</taxon>
        <taxon>Chlorellales</taxon>
        <taxon>Chlorellaceae</taxon>
        <taxon>Apatococcus</taxon>
    </lineage>
</organism>
<sequence length="229" mass="25545">MLRGSAPLIKRKRVPSEQFESSRTDLDQQPVDTTGSLQQQLTSSSQRDFKRQCPSPPEYGTGTLRAGPEGLAAIAVLYQWLLHWKGTLKALQAKCILTDDVIYRAVDLFVRYREQVQDSSWEHDAISDSEQLPSELAACLWLATKTTGNRSCLPSRTLVCRATNVDPALISELELHILIALDWHVAFNSRLPGDDESIASMSPASQDYAWPSEDYRASSSSEVWQCSAE</sequence>
<dbReference type="SUPFAM" id="SSF47954">
    <property type="entry name" value="Cyclin-like"/>
    <property type="match status" value="1"/>
</dbReference>
<evidence type="ECO:0000256" key="1">
    <source>
        <dbReference type="SAM" id="MobiDB-lite"/>
    </source>
</evidence>
<name>A0AAW1RFR0_9CHLO</name>
<protein>
    <submittedName>
        <fullName evidence="2">Uncharacterized protein</fullName>
    </submittedName>
</protein>
<feature type="region of interest" description="Disordered" evidence="1">
    <location>
        <begin position="1"/>
        <end position="64"/>
    </location>
</feature>
<gene>
    <name evidence="2" type="ORF">WJX74_008562</name>
</gene>
<dbReference type="AlphaFoldDB" id="A0AAW1RFR0"/>
<dbReference type="InterPro" id="IPR036915">
    <property type="entry name" value="Cyclin-like_sf"/>
</dbReference>
<proteinExistence type="predicted"/>
<dbReference type="EMBL" id="JALJOS010000012">
    <property type="protein sequence ID" value="KAK9832386.1"/>
    <property type="molecule type" value="Genomic_DNA"/>
</dbReference>
<evidence type="ECO:0000313" key="3">
    <source>
        <dbReference type="Proteomes" id="UP001438707"/>
    </source>
</evidence>
<comment type="caution">
    <text evidence="2">The sequence shown here is derived from an EMBL/GenBank/DDBJ whole genome shotgun (WGS) entry which is preliminary data.</text>
</comment>
<reference evidence="2 3" key="1">
    <citation type="journal article" date="2024" name="Nat. Commun.">
        <title>Phylogenomics reveals the evolutionary origins of lichenization in chlorophyte algae.</title>
        <authorList>
            <person name="Puginier C."/>
            <person name="Libourel C."/>
            <person name="Otte J."/>
            <person name="Skaloud P."/>
            <person name="Haon M."/>
            <person name="Grisel S."/>
            <person name="Petersen M."/>
            <person name="Berrin J.G."/>
            <person name="Delaux P.M."/>
            <person name="Dal Grande F."/>
            <person name="Keller J."/>
        </authorList>
    </citation>
    <scope>NUCLEOTIDE SEQUENCE [LARGE SCALE GENOMIC DNA]</scope>
    <source>
        <strain evidence="2 3">SAG 2145</strain>
    </source>
</reference>
<feature type="compositionally biased region" description="Low complexity" evidence="1">
    <location>
        <begin position="33"/>
        <end position="46"/>
    </location>
</feature>
<evidence type="ECO:0000313" key="2">
    <source>
        <dbReference type="EMBL" id="KAK9832386.1"/>
    </source>
</evidence>
<keyword evidence="3" id="KW-1185">Reference proteome</keyword>
<dbReference type="Proteomes" id="UP001438707">
    <property type="component" value="Unassembled WGS sequence"/>
</dbReference>
<dbReference type="Gene3D" id="1.10.472.10">
    <property type="entry name" value="Cyclin-like"/>
    <property type="match status" value="1"/>
</dbReference>